<name>A0A5K7SA15_9BACT</name>
<protein>
    <submittedName>
        <fullName evidence="1">Uncharacterized protein</fullName>
    </submittedName>
</protein>
<sequence>MLRIQKPFQVGRCRIRRIQLGKRWRDKKYFLTHNSKFVSGKSTIKDVI</sequence>
<gene>
    <name evidence="1" type="ORF">AQPE_2449</name>
</gene>
<dbReference type="KEGG" id="anf:AQPE_2449"/>
<organism evidence="1 2">
    <name type="scientific">Aquipluma nitroreducens</name>
    <dbReference type="NCBI Taxonomy" id="2010828"/>
    <lineage>
        <taxon>Bacteria</taxon>
        <taxon>Pseudomonadati</taxon>
        <taxon>Bacteroidota</taxon>
        <taxon>Bacteroidia</taxon>
        <taxon>Marinilabiliales</taxon>
        <taxon>Prolixibacteraceae</taxon>
        <taxon>Aquipluma</taxon>
    </lineage>
</organism>
<accession>A0A5K7SA15</accession>
<proteinExistence type="predicted"/>
<evidence type="ECO:0000313" key="2">
    <source>
        <dbReference type="Proteomes" id="UP001193389"/>
    </source>
</evidence>
<evidence type="ECO:0000313" key="1">
    <source>
        <dbReference type="EMBL" id="BBE18287.1"/>
    </source>
</evidence>
<dbReference type="Proteomes" id="UP001193389">
    <property type="component" value="Chromosome"/>
</dbReference>
<keyword evidence="2" id="KW-1185">Reference proteome</keyword>
<reference evidence="1" key="1">
    <citation type="journal article" date="2020" name="Int. J. Syst. Evol. Microbiol.">
        <title>Aquipluma nitroreducens gen. nov. sp. nov., a novel facultatively anaerobic bacterium isolated from a freshwater lake.</title>
        <authorList>
            <person name="Watanabe M."/>
            <person name="Kojima H."/>
            <person name="Fukui M."/>
        </authorList>
    </citation>
    <scope>NUCLEOTIDE SEQUENCE</scope>
    <source>
        <strain evidence="1">MeG22</strain>
    </source>
</reference>
<dbReference type="AlphaFoldDB" id="A0A5K7SA15"/>
<dbReference type="EMBL" id="AP018694">
    <property type="protein sequence ID" value="BBE18287.1"/>
    <property type="molecule type" value="Genomic_DNA"/>
</dbReference>